<evidence type="ECO:0000256" key="4">
    <source>
        <dbReference type="ARBA" id="ARBA00022723"/>
    </source>
</evidence>
<dbReference type="InterPro" id="IPR005135">
    <property type="entry name" value="Endo/exonuclease/phosphatase"/>
</dbReference>
<reference evidence="10 11" key="1">
    <citation type="journal article" date="2021" name="Int. J. Syst. Evol. Microbiol.">
        <title>Amazonocrinis nigriterrae gen. nov., sp. nov., Atlanticothrix silvestris gen. nov., sp. nov. and Dendronalium phyllosphericum gen. nov., sp. nov., nostocacean cyanobacteria from Brazilian environments.</title>
        <authorList>
            <person name="Alvarenga D.O."/>
            <person name="Andreote A.P.D."/>
            <person name="Branco L.H.Z."/>
            <person name="Delbaje E."/>
            <person name="Cruz R.B."/>
            <person name="Varani A.M."/>
            <person name="Fiore M.F."/>
        </authorList>
    </citation>
    <scope>NUCLEOTIDE SEQUENCE [LARGE SCALE GENOMIC DNA]</scope>
    <source>
        <strain evidence="10 11">CENA67</strain>
    </source>
</reference>
<dbReference type="GO" id="GO:0004519">
    <property type="term" value="F:endonuclease activity"/>
    <property type="evidence" value="ECO:0007669"/>
    <property type="project" value="UniProtKB-KW"/>
</dbReference>
<dbReference type="PANTHER" id="PTHR15822">
    <property type="entry name" value="TRAF AND TNF RECEPTOR-ASSOCIATED PROTEIN"/>
    <property type="match status" value="1"/>
</dbReference>
<evidence type="ECO:0000256" key="2">
    <source>
        <dbReference type="ARBA" id="ARBA00001946"/>
    </source>
</evidence>
<comment type="cofactor">
    <cofactor evidence="2">
        <name>Mg(2+)</name>
        <dbReference type="ChEBI" id="CHEBI:18420"/>
    </cofactor>
</comment>
<dbReference type="NCBIfam" id="NF003842">
    <property type="entry name" value="PRK05421.1-4"/>
    <property type="match status" value="1"/>
</dbReference>
<proteinExistence type="predicted"/>
<sequence>MPNIKQHVDTFAKKFVPSYRFLSSQESTIDSSYLLQRELNSNSIKVLNWNIAKNNYNQIWLKDFLTIVEEYQPHLIFLQEFRLKLGRDKLGEWIGMNWSFAPNFLDVHHQSYSGIFTASTISPLTKKVLRTRHHEPIIKTPKISLITEYALSNHQTTLLAINSHLINFVDLNKFELQLHELELALSAHHGPLIFSGDFNTWNRKRAVILDQVVTRLGLIPVTFAPHESRKIKRFLLSSPLDRIFYRKLSENKASAKVLDQICSSDHKPLLAEFSYMDT</sequence>
<name>A0A8J7HRX8_9NOST</name>
<accession>A0A8J7HRX8</accession>
<keyword evidence="4" id="KW-0479">Metal-binding</keyword>
<protein>
    <submittedName>
        <fullName evidence="10">Endonuclease/exonuclease/phosphatase family protein</fullName>
    </submittedName>
</protein>
<comment type="caution">
    <text evidence="10">The sequence shown here is derived from an EMBL/GenBank/DDBJ whole genome shotgun (WGS) entry which is preliminary data.</text>
</comment>
<evidence type="ECO:0000259" key="9">
    <source>
        <dbReference type="Pfam" id="PF03372"/>
    </source>
</evidence>
<keyword evidence="7" id="KW-0460">Magnesium</keyword>
<dbReference type="EMBL" id="JAECZC010000004">
    <property type="protein sequence ID" value="MBH8561339.1"/>
    <property type="molecule type" value="Genomic_DNA"/>
</dbReference>
<keyword evidence="3" id="KW-0540">Nuclease</keyword>
<evidence type="ECO:0000256" key="8">
    <source>
        <dbReference type="ARBA" id="ARBA00023204"/>
    </source>
</evidence>
<keyword evidence="5" id="KW-0227">DNA damage</keyword>
<evidence type="ECO:0000256" key="5">
    <source>
        <dbReference type="ARBA" id="ARBA00022763"/>
    </source>
</evidence>
<feature type="domain" description="Endonuclease/exonuclease/phosphatase" evidence="9">
    <location>
        <begin position="48"/>
        <end position="266"/>
    </location>
</feature>
<evidence type="ECO:0000256" key="1">
    <source>
        <dbReference type="ARBA" id="ARBA00001936"/>
    </source>
</evidence>
<gene>
    <name evidence="10" type="ORF">I8748_03960</name>
</gene>
<keyword evidence="10" id="KW-0255">Endonuclease</keyword>
<dbReference type="GO" id="GO:0046872">
    <property type="term" value="F:metal ion binding"/>
    <property type="evidence" value="ECO:0007669"/>
    <property type="project" value="UniProtKB-KW"/>
</dbReference>
<dbReference type="GO" id="GO:0016787">
    <property type="term" value="F:hydrolase activity"/>
    <property type="evidence" value="ECO:0007669"/>
    <property type="project" value="UniProtKB-KW"/>
</dbReference>
<evidence type="ECO:0000256" key="7">
    <source>
        <dbReference type="ARBA" id="ARBA00022842"/>
    </source>
</evidence>
<comment type="cofactor">
    <cofactor evidence="1">
        <name>Mn(2+)</name>
        <dbReference type="ChEBI" id="CHEBI:29035"/>
    </cofactor>
</comment>
<evidence type="ECO:0000256" key="3">
    <source>
        <dbReference type="ARBA" id="ARBA00022722"/>
    </source>
</evidence>
<keyword evidence="6" id="KW-0378">Hydrolase</keyword>
<organism evidence="10 11">
    <name type="scientific">Amazonocrinis nigriterrae CENA67</name>
    <dbReference type="NCBI Taxonomy" id="2794033"/>
    <lineage>
        <taxon>Bacteria</taxon>
        <taxon>Bacillati</taxon>
        <taxon>Cyanobacteriota</taxon>
        <taxon>Cyanophyceae</taxon>
        <taxon>Nostocales</taxon>
        <taxon>Nostocaceae</taxon>
        <taxon>Amazonocrinis</taxon>
        <taxon>Amazonocrinis nigriterrae</taxon>
    </lineage>
</organism>
<keyword evidence="8" id="KW-0234">DNA repair</keyword>
<dbReference type="Proteomes" id="UP000632766">
    <property type="component" value="Unassembled WGS sequence"/>
</dbReference>
<evidence type="ECO:0000256" key="6">
    <source>
        <dbReference type="ARBA" id="ARBA00022801"/>
    </source>
</evidence>
<evidence type="ECO:0000313" key="10">
    <source>
        <dbReference type="EMBL" id="MBH8561339.1"/>
    </source>
</evidence>
<dbReference type="PANTHER" id="PTHR15822:SF4">
    <property type="entry name" value="TYROSYL-DNA PHOSPHODIESTERASE 2"/>
    <property type="match status" value="1"/>
</dbReference>
<dbReference type="GO" id="GO:0006281">
    <property type="term" value="P:DNA repair"/>
    <property type="evidence" value="ECO:0007669"/>
    <property type="project" value="UniProtKB-KW"/>
</dbReference>
<dbReference type="Gene3D" id="3.60.10.10">
    <property type="entry name" value="Endonuclease/exonuclease/phosphatase"/>
    <property type="match status" value="1"/>
</dbReference>
<dbReference type="AlphaFoldDB" id="A0A8J7HRX8"/>
<dbReference type="RefSeq" id="WP_198123366.1">
    <property type="nucleotide sequence ID" value="NZ_JAECZC010000004.1"/>
</dbReference>
<evidence type="ECO:0000313" key="11">
    <source>
        <dbReference type="Proteomes" id="UP000632766"/>
    </source>
</evidence>
<keyword evidence="11" id="KW-1185">Reference proteome</keyword>
<dbReference type="InterPro" id="IPR051547">
    <property type="entry name" value="TDP2-like"/>
</dbReference>
<dbReference type="InterPro" id="IPR036691">
    <property type="entry name" value="Endo/exonu/phosph_ase_sf"/>
</dbReference>
<dbReference type="SUPFAM" id="SSF56219">
    <property type="entry name" value="DNase I-like"/>
    <property type="match status" value="1"/>
</dbReference>
<dbReference type="Pfam" id="PF03372">
    <property type="entry name" value="Exo_endo_phos"/>
    <property type="match status" value="1"/>
</dbReference>